<dbReference type="EMBL" id="JANUAE010000004">
    <property type="protein sequence ID" value="MCS3709960.1"/>
    <property type="molecule type" value="Genomic_DNA"/>
</dbReference>
<dbReference type="RefSeq" id="WP_259123955.1">
    <property type="nucleotide sequence ID" value="NZ_JANTZO010000005.1"/>
</dbReference>
<evidence type="ECO:0000313" key="1">
    <source>
        <dbReference type="EMBL" id="MCS3709960.1"/>
    </source>
</evidence>
<protein>
    <submittedName>
        <fullName evidence="1">Uncharacterized protein</fullName>
    </submittedName>
</protein>
<gene>
    <name evidence="1" type="ORF">GGP61_001564</name>
</gene>
<sequence>MSTSTLRSEESVREARHVERAELLWETFDVPVDEDGDTIENDWLIFEAGHSRMDIWEWFENTLGVSVAYLTGHNEPPVVAEVISDEAMQQSERMLDKVNAAGTGKERAGGPR</sequence>
<dbReference type="Proteomes" id="UP001155057">
    <property type="component" value="Unassembled WGS sequence"/>
</dbReference>
<dbReference type="AlphaFoldDB" id="A0A9X2TEZ6"/>
<accession>A0A9X2TEZ6</accession>
<organism evidence="1 2">
    <name type="scientific">Salinibacter ruber</name>
    <dbReference type="NCBI Taxonomy" id="146919"/>
    <lineage>
        <taxon>Bacteria</taxon>
        <taxon>Pseudomonadati</taxon>
        <taxon>Rhodothermota</taxon>
        <taxon>Rhodothermia</taxon>
        <taxon>Rhodothermales</taxon>
        <taxon>Salinibacteraceae</taxon>
        <taxon>Salinibacter</taxon>
    </lineage>
</organism>
<reference evidence="1" key="1">
    <citation type="submission" date="2022-08" db="EMBL/GenBank/DDBJ databases">
        <title>Genomic Encyclopedia of Type Strains, Phase V (KMG-V): Genome sequencing to study the core and pangenomes of soil and plant-associated prokaryotes.</title>
        <authorList>
            <person name="Whitman W."/>
        </authorList>
    </citation>
    <scope>NUCLEOTIDE SEQUENCE</scope>
    <source>
        <strain evidence="1">SP3049</strain>
    </source>
</reference>
<proteinExistence type="predicted"/>
<evidence type="ECO:0000313" key="2">
    <source>
        <dbReference type="Proteomes" id="UP001155057"/>
    </source>
</evidence>
<name>A0A9X2TEZ6_9BACT</name>
<comment type="caution">
    <text evidence="1">The sequence shown here is derived from an EMBL/GenBank/DDBJ whole genome shotgun (WGS) entry which is preliminary data.</text>
</comment>